<organism evidence="3 4">
    <name type="scientific">Plasmodium falciparum NF135/5.C10</name>
    <dbReference type="NCBI Taxonomy" id="1036726"/>
    <lineage>
        <taxon>Eukaryota</taxon>
        <taxon>Sar</taxon>
        <taxon>Alveolata</taxon>
        <taxon>Apicomplexa</taxon>
        <taxon>Aconoidasida</taxon>
        <taxon>Haemosporida</taxon>
        <taxon>Plasmodiidae</taxon>
        <taxon>Plasmodium</taxon>
        <taxon>Plasmodium (Laverania)</taxon>
    </lineage>
</organism>
<evidence type="ECO:0000313" key="3">
    <source>
        <dbReference type="EMBL" id="ETW41860.1"/>
    </source>
</evidence>
<dbReference type="Pfam" id="PF02009">
    <property type="entry name" value="RIFIN"/>
    <property type="match status" value="1"/>
</dbReference>
<reference evidence="3 4" key="2">
    <citation type="submission" date="2013-02" db="EMBL/GenBank/DDBJ databases">
        <title>The Genome Sequence of Plasmodium falciparum NF135/5.C10.</title>
        <authorList>
            <consortium name="The Broad Institute Genome Sequencing Platform"/>
            <consortium name="The Broad Institute Genome Sequencing Center for Infectious Disease"/>
            <person name="Neafsey D."/>
            <person name="Cheeseman I."/>
            <person name="Volkman S."/>
            <person name="Adams J."/>
            <person name="Walker B."/>
            <person name="Young S.K."/>
            <person name="Zeng Q."/>
            <person name="Gargeya S."/>
            <person name="Fitzgerald M."/>
            <person name="Haas B."/>
            <person name="Abouelleil A."/>
            <person name="Alvarado L."/>
            <person name="Arachchi H.M."/>
            <person name="Berlin A.M."/>
            <person name="Chapman S.B."/>
            <person name="Dewar J."/>
            <person name="Goldberg J."/>
            <person name="Griggs A."/>
            <person name="Gujja S."/>
            <person name="Hansen M."/>
            <person name="Howarth C."/>
            <person name="Imamovic A."/>
            <person name="Larimer J."/>
            <person name="McCowan C."/>
            <person name="Murphy C."/>
            <person name="Neiman D."/>
            <person name="Pearson M."/>
            <person name="Priest M."/>
            <person name="Roberts A."/>
            <person name="Saif S."/>
            <person name="Shea T."/>
            <person name="Sisk P."/>
            <person name="Sykes S."/>
            <person name="Wortman J."/>
            <person name="Nusbaum C."/>
            <person name="Birren B."/>
        </authorList>
    </citation>
    <scope>NUCLEOTIDE SEQUENCE [LARGE SCALE GENOMIC DNA]</scope>
    <source>
        <strain evidence="3 4">NF135/5.C10</strain>
    </source>
</reference>
<proteinExistence type="predicted"/>
<dbReference type="InterPro" id="IPR006373">
    <property type="entry name" value="VSA_Rifin"/>
</dbReference>
<feature type="transmembrane region" description="Helical" evidence="1">
    <location>
        <begin position="305"/>
        <end position="327"/>
    </location>
</feature>
<protein>
    <recommendedName>
        <fullName evidence="5">Surface antigen</fullName>
    </recommendedName>
</protein>
<evidence type="ECO:0000256" key="2">
    <source>
        <dbReference type="SAM" id="SignalP"/>
    </source>
</evidence>
<keyword evidence="1" id="KW-1133">Transmembrane helix</keyword>
<dbReference type="OrthoDB" id="379111at2759"/>
<evidence type="ECO:0000313" key="4">
    <source>
        <dbReference type="Proteomes" id="UP000019114"/>
    </source>
</evidence>
<name>W4IFE8_PLAFA</name>
<feature type="signal peptide" evidence="2">
    <location>
        <begin position="1"/>
        <end position="22"/>
    </location>
</feature>
<dbReference type="Proteomes" id="UP000019114">
    <property type="component" value="Unassembled WGS sequence"/>
</dbReference>
<accession>W4IFE8</accession>
<reference evidence="3 4" key="1">
    <citation type="submission" date="2013-02" db="EMBL/GenBank/DDBJ databases">
        <title>The Genome Annotation of Plasmodium falciparum NF135/5.C10.</title>
        <authorList>
            <consortium name="The Broad Institute Genome Sequencing Platform"/>
            <consortium name="The Broad Institute Genome Sequencing Center for Infectious Disease"/>
            <person name="Neafsey D."/>
            <person name="Hoffman S."/>
            <person name="Volkman S."/>
            <person name="Rosenthal P."/>
            <person name="Walker B."/>
            <person name="Young S.K."/>
            <person name="Zeng Q."/>
            <person name="Gargeya S."/>
            <person name="Fitzgerald M."/>
            <person name="Haas B."/>
            <person name="Abouelleil A."/>
            <person name="Allen A.W."/>
            <person name="Alvarado L."/>
            <person name="Arachchi H.M."/>
            <person name="Berlin A.M."/>
            <person name="Chapman S.B."/>
            <person name="Gainer-Dewar J."/>
            <person name="Goldberg J."/>
            <person name="Griggs A."/>
            <person name="Gujja S."/>
            <person name="Hansen M."/>
            <person name="Howarth C."/>
            <person name="Imamovic A."/>
            <person name="Ireland A."/>
            <person name="Larimer J."/>
            <person name="McCowan C."/>
            <person name="Murphy C."/>
            <person name="Pearson M."/>
            <person name="Poon T.W."/>
            <person name="Priest M."/>
            <person name="Roberts A."/>
            <person name="Saif S."/>
            <person name="Shea T."/>
            <person name="Sisk P."/>
            <person name="Sykes S."/>
            <person name="Wortman J."/>
            <person name="Nusbaum C."/>
            <person name="Birren B."/>
        </authorList>
    </citation>
    <scope>NUCLEOTIDE SEQUENCE [LARGE SCALE GENOMIC DNA]</scope>
    <source>
        <strain evidence="3 4">NF135/5.C10</strain>
    </source>
</reference>
<gene>
    <name evidence="3" type="ORF">PFNF135_03788</name>
</gene>
<dbReference type="AlphaFoldDB" id="W4IFE8"/>
<sequence>MNLHYTIILFFCLPLNILEISSYEINKNKPYISPHTPTTLRVLSECDLHTSIYDNDSDMKSVKENFDRQTSQRFEEYEERMIKNRKRCKEQCDKDIKKIIVKDKIEKSFAEKLEKGCLRCGFGLGGVAASVGLFGGLGAYGWKSAATATAMELAKEAAEQAGAAAAADAGKNAVIAGLKELGVQNIAGQPLVSYLTATNYHNATFISSAINNQYSPSSCFFDFSGARSGPVARETFCTWVMQKSTAAANVQRNGASTNALVKKTIENIVTDAKKAAGEATEKAIEEVIQRSTDAVESTYAICQTAIIASVVALLIIVLVMIIIYLVLRYRRKKKMNKKTQYTKLLNQ</sequence>
<evidence type="ECO:0000256" key="1">
    <source>
        <dbReference type="SAM" id="Phobius"/>
    </source>
</evidence>
<keyword evidence="1" id="KW-0812">Transmembrane</keyword>
<keyword evidence="2" id="KW-0732">Signal</keyword>
<evidence type="ECO:0008006" key="5">
    <source>
        <dbReference type="Google" id="ProtNLM"/>
    </source>
</evidence>
<feature type="chain" id="PRO_5004843816" description="Surface antigen" evidence="2">
    <location>
        <begin position="23"/>
        <end position="347"/>
    </location>
</feature>
<dbReference type="NCBIfam" id="TIGR01477">
    <property type="entry name" value="RIFIN"/>
    <property type="match status" value="1"/>
</dbReference>
<keyword evidence="1" id="KW-0472">Membrane</keyword>
<dbReference type="EMBL" id="KI926055">
    <property type="protein sequence ID" value="ETW41860.1"/>
    <property type="molecule type" value="Genomic_DNA"/>
</dbReference>